<dbReference type="Gene3D" id="2.40.10.10">
    <property type="entry name" value="Trypsin-like serine proteases"/>
    <property type="match status" value="2"/>
</dbReference>
<keyword evidence="2 8" id="KW-0732">Signal</keyword>
<dbReference type="InterPro" id="IPR009003">
    <property type="entry name" value="Peptidase_S1_PA"/>
</dbReference>
<dbReference type="PANTHER" id="PTHR24271">
    <property type="entry name" value="KALLIKREIN-RELATED"/>
    <property type="match status" value="1"/>
</dbReference>
<keyword evidence="1 7" id="KW-0645">Protease</keyword>
<dbReference type="PROSITE" id="PS00135">
    <property type="entry name" value="TRYPSIN_SER"/>
    <property type="match status" value="1"/>
</dbReference>
<dbReference type="GO" id="GO:0071466">
    <property type="term" value="P:cellular response to xenobiotic stimulus"/>
    <property type="evidence" value="ECO:0007669"/>
    <property type="project" value="Ensembl"/>
</dbReference>
<dbReference type="GO" id="GO:0005737">
    <property type="term" value="C:cytoplasm"/>
    <property type="evidence" value="ECO:0007669"/>
    <property type="project" value="TreeGrafter"/>
</dbReference>
<sequence>MQALLFLMALLLPSRAGAEEIIGGVEARPHSRPYMAHLKIITDRGSEDRCGGFLIAPQFVLTAAHCKGREITVTLGAHDVSKSESTQQRIKVEKQIIHKNYNVSFNLYDIMLLKLEEKAELTPAVDVIPLPGPSDFIDPGKMCWTAGWGKTGEKEPTSETLREVELRIMDKEACKMYKHYDYNFQVCVGSSTKLKTAYMGDSGGPLLCAGVAHGIVSYGDSHGKPPAVFTRISAYVPWIKTVINGK</sequence>
<dbReference type="FunFam" id="2.40.10.10:FF:000014">
    <property type="entry name" value="Complement factor D"/>
    <property type="match status" value="1"/>
</dbReference>
<keyword evidence="11" id="KW-1185">Reference proteome</keyword>
<keyword evidence="3 7" id="KW-0378">Hydrolase</keyword>
<dbReference type="PANTHER" id="PTHR24271:SF23">
    <property type="entry name" value="CHYMASE 2, MAST CELL-RELATED"/>
    <property type="match status" value="1"/>
</dbReference>
<evidence type="ECO:0000256" key="2">
    <source>
        <dbReference type="ARBA" id="ARBA00022729"/>
    </source>
</evidence>
<reference evidence="10" key="2">
    <citation type="submission" date="2025-09" db="UniProtKB">
        <authorList>
            <consortium name="Ensembl"/>
        </authorList>
    </citation>
    <scope>IDENTIFICATION</scope>
</reference>
<keyword evidence="6" id="KW-1015">Disulfide bond</keyword>
<dbReference type="GeneTree" id="ENSGT01030000234551"/>
<name>A0A8C6GPW5_MUSSI</name>
<dbReference type="AlphaFoldDB" id="A0A8C6GPW5"/>
<dbReference type="InterPro" id="IPR018114">
    <property type="entry name" value="TRYPSIN_HIS"/>
</dbReference>
<reference evidence="10" key="1">
    <citation type="submission" date="2025-08" db="UniProtKB">
        <authorList>
            <consortium name="Ensembl"/>
        </authorList>
    </citation>
    <scope>IDENTIFICATION</scope>
</reference>
<feature type="chain" id="PRO_5034051106" evidence="8">
    <location>
        <begin position="19"/>
        <end position="246"/>
    </location>
</feature>
<proteinExistence type="predicted"/>
<keyword evidence="4 7" id="KW-0720">Serine protease</keyword>
<dbReference type="Proteomes" id="UP000694415">
    <property type="component" value="Unplaced"/>
</dbReference>
<evidence type="ECO:0000256" key="3">
    <source>
        <dbReference type="ARBA" id="ARBA00022801"/>
    </source>
</evidence>
<dbReference type="GO" id="GO:0006508">
    <property type="term" value="P:proteolysis"/>
    <property type="evidence" value="ECO:0007669"/>
    <property type="project" value="UniProtKB-KW"/>
</dbReference>
<dbReference type="PROSITE" id="PS50240">
    <property type="entry name" value="TRYPSIN_DOM"/>
    <property type="match status" value="1"/>
</dbReference>
<keyword evidence="5" id="KW-0865">Zymogen</keyword>
<evidence type="ECO:0000256" key="4">
    <source>
        <dbReference type="ARBA" id="ARBA00022825"/>
    </source>
</evidence>
<dbReference type="Pfam" id="PF00089">
    <property type="entry name" value="Trypsin"/>
    <property type="match status" value="1"/>
</dbReference>
<dbReference type="InterPro" id="IPR001254">
    <property type="entry name" value="Trypsin_dom"/>
</dbReference>
<feature type="signal peptide" evidence="8">
    <location>
        <begin position="1"/>
        <end position="18"/>
    </location>
</feature>
<dbReference type="PRINTS" id="PR00722">
    <property type="entry name" value="CHYMOTRYPSIN"/>
</dbReference>
<evidence type="ECO:0000256" key="1">
    <source>
        <dbReference type="ARBA" id="ARBA00022670"/>
    </source>
</evidence>
<dbReference type="FunFam" id="2.40.10.10:FF:000068">
    <property type="entry name" value="transmembrane protease serine 2"/>
    <property type="match status" value="1"/>
</dbReference>
<evidence type="ECO:0000256" key="8">
    <source>
        <dbReference type="SAM" id="SignalP"/>
    </source>
</evidence>
<dbReference type="SMART" id="SM00020">
    <property type="entry name" value="Tryp_SPc"/>
    <property type="match status" value="1"/>
</dbReference>
<dbReference type="CDD" id="cd00190">
    <property type="entry name" value="Tryp_SPc"/>
    <property type="match status" value="1"/>
</dbReference>
<feature type="domain" description="Peptidase S1" evidence="9">
    <location>
        <begin position="21"/>
        <end position="244"/>
    </location>
</feature>
<dbReference type="InterPro" id="IPR043504">
    <property type="entry name" value="Peptidase_S1_PA_chymotrypsin"/>
</dbReference>
<evidence type="ECO:0000259" key="9">
    <source>
        <dbReference type="PROSITE" id="PS50240"/>
    </source>
</evidence>
<accession>A0A8C6GPW5</accession>
<dbReference type="GO" id="GO:0005615">
    <property type="term" value="C:extracellular space"/>
    <property type="evidence" value="ECO:0007669"/>
    <property type="project" value="Ensembl"/>
</dbReference>
<evidence type="ECO:0000256" key="7">
    <source>
        <dbReference type="RuleBase" id="RU363034"/>
    </source>
</evidence>
<dbReference type="GO" id="GO:0004252">
    <property type="term" value="F:serine-type endopeptidase activity"/>
    <property type="evidence" value="ECO:0007669"/>
    <property type="project" value="InterPro"/>
</dbReference>
<evidence type="ECO:0000313" key="10">
    <source>
        <dbReference type="Ensembl" id="ENSMSIP00000009890.1"/>
    </source>
</evidence>
<dbReference type="Ensembl" id="ENSMSIT00000012550.1">
    <property type="protein sequence ID" value="ENSMSIP00000009890.1"/>
    <property type="gene ID" value="ENSMSIG00000008676.1"/>
</dbReference>
<dbReference type="InterPro" id="IPR001314">
    <property type="entry name" value="Peptidase_S1A"/>
</dbReference>
<evidence type="ECO:0000256" key="6">
    <source>
        <dbReference type="ARBA" id="ARBA00023157"/>
    </source>
</evidence>
<organism evidence="10 11">
    <name type="scientific">Mus spicilegus</name>
    <name type="common">Mound-building mouse</name>
    <dbReference type="NCBI Taxonomy" id="10103"/>
    <lineage>
        <taxon>Eukaryota</taxon>
        <taxon>Metazoa</taxon>
        <taxon>Chordata</taxon>
        <taxon>Craniata</taxon>
        <taxon>Vertebrata</taxon>
        <taxon>Euteleostomi</taxon>
        <taxon>Mammalia</taxon>
        <taxon>Eutheria</taxon>
        <taxon>Euarchontoglires</taxon>
        <taxon>Glires</taxon>
        <taxon>Rodentia</taxon>
        <taxon>Myomorpha</taxon>
        <taxon>Muroidea</taxon>
        <taxon>Muridae</taxon>
        <taxon>Murinae</taxon>
        <taxon>Mus</taxon>
        <taxon>Mus</taxon>
    </lineage>
</organism>
<evidence type="ECO:0000313" key="11">
    <source>
        <dbReference type="Proteomes" id="UP000694415"/>
    </source>
</evidence>
<protein>
    <submittedName>
        <fullName evidence="10">Mast cell protease 1</fullName>
    </submittedName>
</protein>
<dbReference type="InterPro" id="IPR033116">
    <property type="entry name" value="TRYPSIN_SER"/>
</dbReference>
<evidence type="ECO:0000256" key="5">
    <source>
        <dbReference type="ARBA" id="ARBA00023145"/>
    </source>
</evidence>
<dbReference type="SUPFAM" id="SSF50494">
    <property type="entry name" value="Trypsin-like serine proteases"/>
    <property type="match status" value="1"/>
</dbReference>
<dbReference type="PROSITE" id="PS00134">
    <property type="entry name" value="TRYPSIN_HIS"/>
    <property type="match status" value="1"/>
</dbReference>